<evidence type="ECO:0000259" key="6">
    <source>
        <dbReference type="PROSITE" id="PS50002"/>
    </source>
</evidence>
<dbReference type="InterPro" id="IPR001452">
    <property type="entry name" value="SH3_domain"/>
</dbReference>
<dbReference type="InterPro" id="IPR036028">
    <property type="entry name" value="SH3-like_dom_sf"/>
</dbReference>
<feature type="compositionally biased region" description="Low complexity" evidence="3">
    <location>
        <begin position="236"/>
        <end position="269"/>
    </location>
</feature>
<evidence type="ECO:0000313" key="8">
    <source>
        <dbReference type="Proteomes" id="UP000070544"/>
    </source>
</evidence>
<evidence type="ECO:0000256" key="5">
    <source>
        <dbReference type="SAM" id="SignalP"/>
    </source>
</evidence>
<keyword evidence="1 2" id="KW-0728">SH3 domain</keyword>
<dbReference type="AlphaFoldDB" id="A0A139A5E2"/>
<keyword evidence="4" id="KW-0472">Membrane</keyword>
<feature type="chain" id="PRO_5007295967" description="SH3 domain-containing protein" evidence="5">
    <location>
        <begin position="44"/>
        <end position="619"/>
    </location>
</feature>
<feature type="domain" description="SH3" evidence="6">
    <location>
        <begin position="519"/>
        <end position="580"/>
    </location>
</feature>
<evidence type="ECO:0000256" key="1">
    <source>
        <dbReference type="ARBA" id="ARBA00022443"/>
    </source>
</evidence>
<dbReference type="EMBL" id="KQ965797">
    <property type="protein sequence ID" value="KXS11685.1"/>
    <property type="molecule type" value="Genomic_DNA"/>
</dbReference>
<dbReference type="OMA" id="SHCIDIT"/>
<evidence type="ECO:0000313" key="7">
    <source>
        <dbReference type="EMBL" id="KXS11685.1"/>
    </source>
</evidence>
<dbReference type="Proteomes" id="UP000070544">
    <property type="component" value="Unassembled WGS sequence"/>
</dbReference>
<organism evidence="7 8">
    <name type="scientific">Gonapodya prolifera (strain JEL478)</name>
    <name type="common">Monoblepharis prolifera</name>
    <dbReference type="NCBI Taxonomy" id="1344416"/>
    <lineage>
        <taxon>Eukaryota</taxon>
        <taxon>Fungi</taxon>
        <taxon>Fungi incertae sedis</taxon>
        <taxon>Chytridiomycota</taxon>
        <taxon>Chytridiomycota incertae sedis</taxon>
        <taxon>Monoblepharidomycetes</taxon>
        <taxon>Monoblepharidales</taxon>
        <taxon>Gonapodyaceae</taxon>
        <taxon>Gonapodya</taxon>
    </lineage>
</organism>
<keyword evidence="5" id="KW-0732">Signal</keyword>
<feature type="compositionally biased region" description="Pro residues" evidence="3">
    <location>
        <begin position="208"/>
        <end position="220"/>
    </location>
</feature>
<proteinExistence type="predicted"/>
<feature type="transmembrane region" description="Helical" evidence="4">
    <location>
        <begin position="324"/>
        <end position="348"/>
    </location>
</feature>
<sequence length="619" mass="61924">MNTPNAHVRHRTTKSGHAIPTSAIRFLPILLLPILIASPPAYGQSCCSHQASGSSIIVPGQICGCAFTWAGTFSLTQPKSNVAVSPANACADGYSVCSYSDVVALLPSASSCAGVVGSYVAKFSHCIDITSDGTQCTYGSLPHSECTPSGTLCSEPFCCGSGCSPGTCSDLVWAGQTTKFGGPTTDGCGSFQGNRATGVLCCGSGTSTPPPPPSVPPPSLPSATSPPTLPSPLPPVTSAGAPATSAGAPAPSSALSSSPLSASAPSSSPISTATATVVLSGTTPPSSNPSTTTLSGGNITSTYNNALLPTAANFANSGSSGSSVVPAVIGVAAGAGAVILLGGAYWAGKRSAKNKAARPQPLPSDDPDMPPPFSGTRLFGKKTDSIQTAYLDVRGPQFPPPVASAPISRFNLGSGAVPLSSSSSSQWIHMTESGGSSTQALKSMRNGTVGSSLGSVAPDVHGPIQPRTVSLLMLPSANLRSLSSSSTGSGLTERPHWLFAALADRAVRNGAQPGGAVSYSGHAATVTEAYTATAEDEISVVPGQTVLLSTLYADGWARGTCAETSLEGVLPLAVLDIPEPSSLAYLDADKSLSALPSVVYQLESANASATTGVSTSHHY</sequence>
<protein>
    <recommendedName>
        <fullName evidence="6">SH3 domain-containing protein</fullName>
    </recommendedName>
</protein>
<gene>
    <name evidence="7" type="ORF">M427DRAFT_157922</name>
</gene>
<dbReference type="PROSITE" id="PS50002">
    <property type="entry name" value="SH3"/>
    <property type="match status" value="1"/>
</dbReference>
<feature type="region of interest" description="Disordered" evidence="3">
    <location>
        <begin position="202"/>
        <end position="269"/>
    </location>
</feature>
<keyword evidence="4" id="KW-0812">Transmembrane</keyword>
<dbReference type="SUPFAM" id="SSF50044">
    <property type="entry name" value="SH3-domain"/>
    <property type="match status" value="1"/>
</dbReference>
<reference evidence="7 8" key="1">
    <citation type="journal article" date="2015" name="Genome Biol. Evol.">
        <title>Phylogenomic analyses indicate that early fungi evolved digesting cell walls of algal ancestors of land plants.</title>
        <authorList>
            <person name="Chang Y."/>
            <person name="Wang S."/>
            <person name="Sekimoto S."/>
            <person name="Aerts A.L."/>
            <person name="Choi C."/>
            <person name="Clum A."/>
            <person name="LaButti K.M."/>
            <person name="Lindquist E.A."/>
            <person name="Yee Ngan C."/>
            <person name="Ohm R.A."/>
            <person name="Salamov A.A."/>
            <person name="Grigoriev I.V."/>
            <person name="Spatafora J.W."/>
            <person name="Berbee M.L."/>
        </authorList>
    </citation>
    <scope>NUCLEOTIDE SEQUENCE [LARGE SCALE GENOMIC DNA]</scope>
    <source>
        <strain evidence="7 8">JEL478</strain>
    </source>
</reference>
<feature type="signal peptide" evidence="5">
    <location>
        <begin position="1"/>
        <end position="43"/>
    </location>
</feature>
<name>A0A139A5E2_GONPJ</name>
<keyword evidence="8" id="KW-1185">Reference proteome</keyword>
<evidence type="ECO:0000256" key="2">
    <source>
        <dbReference type="PROSITE-ProRule" id="PRU00192"/>
    </source>
</evidence>
<evidence type="ECO:0000256" key="4">
    <source>
        <dbReference type="SAM" id="Phobius"/>
    </source>
</evidence>
<keyword evidence="4" id="KW-1133">Transmembrane helix</keyword>
<accession>A0A139A5E2</accession>
<evidence type="ECO:0000256" key="3">
    <source>
        <dbReference type="SAM" id="MobiDB-lite"/>
    </source>
</evidence>